<gene>
    <name evidence="2" type="ORF">ElyMa_001840800</name>
</gene>
<accession>A0AAV4EKC6</accession>
<comment type="caution">
    <text evidence="2">The sequence shown here is derived from an EMBL/GenBank/DDBJ whole genome shotgun (WGS) entry which is preliminary data.</text>
</comment>
<organism evidence="2 3">
    <name type="scientific">Elysia marginata</name>
    <dbReference type="NCBI Taxonomy" id="1093978"/>
    <lineage>
        <taxon>Eukaryota</taxon>
        <taxon>Metazoa</taxon>
        <taxon>Spiralia</taxon>
        <taxon>Lophotrochozoa</taxon>
        <taxon>Mollusca</taxon>
        <taxon>Gastropoda</taxon>
        <taxon>Heterobranchia</taxon>
        <taxon>Euthyneura</taxon>
        <taxon>Panpulmonata</taxon>
        <taxon>Sacoglossa</taxon>
        <taxon>Placobranchoidea</taxon>
        <taxon>Plakobranchidae</taxon>
        <taxon>Elysia</taxon>
    </lineage>
</organism>
<feature type="region of interest" description="Disordered" evidence="1">
    <location>
        <begin position="41"/>
        <end position="82"/>
    </location>
</feature>
<evidence type="ECO:0000256" key="1">
    <source>
        <dbReference type="SAM" id="MobiDB-lite"/>
    </source>
</evidence>
<feature type="compositionally biased region" description="Basic and acidic residues" evidence="1">
    <location>
        <begin position="44"/>
        <end position="57"/>
    </location>
</feature>
<dbReference type="AlphaFoldDB" id="A0AAV4EKC6"/>
<keyword evidence="3" id="KW-1185">Reference proteome</keyword>
<proteinExistence type="predicted"/>
<evidence type="ECO:0000313" key="3">
    <source>
        <dbReference type="Proteomes" id="UP000762676"/>
    </source>
</evidence>
<dbReference type="Proteomes" id="UP000762676">
    <property type="component" value="Unassembled WGS sequence"/>
</dbReference>
<evidence type="ECO:0000313" key="2">
    <source>
        <dbReference type="EMBL" id="GFR61231.1"/>
    </source>
</evidence>
<reference evidence="2 3" key="1">
    <citation type="journal article" date="2021" name="Elife">
        <title>Chloroplast acquisition without the gene transfer in kleptoplastic sea slugs, Plakobranchus ocellatus.</title>
        <authorList>
            <person name="Maeda T."/>
            <person name="Takahashi S."/>
            <person name="Yoshida T."/>
            <person name="Shimamura S."/>
            <person name="Takaki Y."/>
            <person name="Nagai Y."/>
            <person name="Toyoda A."/>
            <person name="Suzuki Y."/>
            <person name="Arimoto A."/>
            <person name="Ishii H."/>
            <person name="Satoh N."/>
            <person name="Nishiyama T."/>
            <person name="Hasebe M."/>
            <person name="Maruyama T."/>
            <person name="Minagawa J."/>
            <person name="Obokata J."/>
            <person name="Shigenobu S."/>
        </authorList>
    </citation>
    <scope>NUCLEOTIDE SEQUENCE [LARGE SCALE GENOMIC DNA]</scope>
</reference>
<protein>
    <submittedName>
        <fullName evidence="2">Uncharacterized protein</fullName>
    </submittedName>
</protein>
<name>A0AAV4EKC6_9GAST</name>
<sequence length="82" mass="9258">MSCDKVFHDVQVLVSRVWMLLGDNVFHFDIQRVVLDNLRRGKGKKADQDLQADKAETTRNGMGQLERTALGNDASRSSVRVL</sequence>
<dbReference type="EMBL" id="BMAT01003722">
    <property type="protein sequence ID" value="GFR61231.1"/>
    <property type="molecule type" value="Genomic_DNA"/>
</dbReference>